<protein>
    <submittedName>
        <fullName evidence="1">Uncharacterized protein</fullName>
    </submittedName>
</protein>
<reference evidence="2" key="1">
    <citation type="submission" date="2016-05" db="EMBL/GenBank/DDBJ databases">
        <authorList>
            <person name="Baek K."/>
            <person name="Yang S.-J."/>
        </authorList>
    </citation>
    <scope>NUCLEOTIDE SEQUENCE [LARGE SCALE GENOMIC DNA]</scope>
    <source>
        <strain evidence="2">ST58-10</strain>
    </source>
</reference>
<dbReference type="KEGG" id="mars:A8C75_08060"/>
<name>A0A1A9F4J9_9GAMM</name>
<organism evidence="1 2">
    <name type="scientific">Marinobacterium aestuarii</name>
    <dbReference type="NCBI Taxonomy" id="1821621"/>
    <lineage>
        <taxon>Bacteria</taxon>
        <taxon>Pseudomonadati</taxon>
        <taxon>Pseudomonadota</taxon>
        <taxon>Gammaproteobacteria</taxon>
        <taxon>Oceanospirillales</taxon>
        <taxon>Oceanospirillaceae</taxon>
        <taxon>Marinobacterium</taxon>
    </lineage>
</organism>
<sequence length="85" mass="9625">MANKAFILQRICIYAGTTIDPDADAEVRQILLDKFNLPLPQRRSLEESLMAVATPRPEIIDLIIQYRALTASKNKTSLINAQRRT</sequence>
<dbReference type="EMBL" id="CP015839">
    <property type="protein sequence ID" value="ANG65156.1"/>
    <property type="molecule type" value="Genomic_DNA"/>
</dbReference>
<proteinExistence type="predicted"/>
<dbReference type="Gene3D" id="1.20.1060.10">
    <property type="entry name" value="Taq DNA Polymerase, Chain T, domain 4"/>
    <property type="match status" value="1"/>
</dbReference>
<dbReference type="OrthoDB" id="6370513at2"/>
<evidence type="ECO:0000313" key="2">
    <source>
        <dbReference type="Proteomes" id="UP000078070"/>
    </source>
</evidence>
<keyword evidence="2" id="KW-1185">Reference proteome</keyword>
<evidence type="ECO:0000313" key="1">
    <source>
        <dbReference type="EMBL" id="ANG65156.1"/>
    </source>
</evidence>
<dbReference type="STRING" id="1821621.A8C75_08060"/>
<accession>A0A1A9F4J9</accession>
<gene>
    <name evidence="1" type="ORF">A8C75_08060</name>
</gene>
<dbReference type="Proteomes" id="UP000078070">
    <property type="component" value="Chromosome"/>
</dbReference>
<dbReference type="AlphaFoldDB" id="A0A1A9F4J9"/>
<reference evidence="1 2" key="2">
    <citation type="journal article" date="2018" name="Int. J. Syst. Evol. Microbiol.">
        <title>Marinobacterium aestuarii sp. nov., a benzene-degrading marine bacterium isolated from estuary sediment.</title>
        <authorList>
            <person name="Bae S.S."/>
            <person name="Jung J."/>
            <person name="Chung D."/>
            <person name="Baek K."/>
        </authorList>
    </citation>
    <scope>NUCLEOTIDE SEQUENCE [LARGE SCALE GENOMIC DNA]</scope>
    <source>
        <strain evidence="1 2">ST58-10</strain>
    </source>
</reference>